<evidence type="ECO:0000313" key="1">
    <source>
        <dbReference type="EMBL" id="CAA2618817.1"/>
    </source>
</evidence>
<dbReference type="EMBL" id="LR743591">
    <property type="protein sequence ID" value="CAA2618817.1"/>
    <property type="molecule type" value="Genomic_DNA"/>
</dbReference>
<dbReference type="EMBL" id="CACRZD030000004">
    <property type="protein sequence ID" value="CAA6658540.1"/>
    <property type="molecule type" value="Genomic_DNA"/>
</dbReference>
<proteinExistence type="predicted"/>
<sequence length="77" mass="8148">MLSRGGDLNKTKILQKWGDPLASRARKRVGSSVGEYLGVGARAAWTDRDTCAPLSFHVTDGQPAMGQGVVVHLLSVG</sequence>
<evidence type="ECO:0000313" key="2">
    <source>
        <dbReference type="Proteomes" id="UP001189122"/>
    </source>
</evidence>
<dbReference type="Proteomes" id="UP001189122">
    <property type="component" value="Unassembled WGS sequence"/>
</dbReference>
<keyword evidence="2" id="KW-1185">Reference proteome</keyword>
<gene>
    <name evidence="1" type="ORF">SI7747_04004984</name>
</gene>
<reference evidence="1 2" key="1">
    <citation type="submission" date="2019-12" db="EMBL/GenBank/DDBJ databases">
        <authorList>
            <person name="Scholz U."/>
            <person name="Mascher M."/>
            <person name="Fiebig A."/>
        </authorList>
    </citation>
    <scope>NUCLEOTIDE SEQUENCE</scope>
</reference>
<dbReference type="AlphaFoldDB" id="A0A7I8ILZ1"/>
<organism evidence="1">
    <name type="scientific">Spirodela intermedia</name>
    <name type="common">Intermediate duckweed</name>
    <dbReference type="NCBI Taxonomy" id="51605"/>
    <lineage>
        <taxon>Eukaryota</taxon>
        <taxon>Viridiplantae</taxon>
        <taxon>Streptophyta</taxon>
        <taxon>Embryophyta</taxon>
        <taxon>Tracheophyta</taxon>
        <taxon>Spermatophyta</taxon>
        <taxon>Magnoliopsida</taxon>
        <taxon>Liliopsida</taxon>
        <taxon>Araceae</taxon>
        <taxon>Lemnoideae</taxon>
        <taxon>Spirodela</taxon>
    </lineage>
</organism>
<protein>
    <submittedName>
        <fullName evidence="1">Uncharacterized protein</fullName>
    </submittedName>
</protein>
<name>A0A7I8ILZ1_SPIIN</name>
<accession>A0A7I8ILZ1</accession>